<dbReference type="GO" id="GO:0005794">
    <property type="term" value="C:Golgi apparatus"/>
    <property type="evidence" value="ECO:0007669"/>
    <property type="project" value="TreeGrafter"/>
</dbReference>
<evidence type="ECO:0000313" key="12">
    <source>
        <dbReference type="EMBL" id="KAJ6843534.1"/>
    </source>
</evidence>
<dbReference type="GO" id="GO:0016020">
    <property type="term" value="C:membrane"/>
    <property type="evidence" value="ECO:0007669"/>
    <property type="project" value="UniProtKB-SubCell"/>
</dbReference>
<dbReference type="GO" id="GO:0019706">
    <property type="term" value="F:protein-cysteine S-palmitoyltransferase activity"/>
    <property type="evidence" value="ECO:0007669"/>
    <property type="project" value="UniProtKB-EC"/>
</dbReference>
<feature type="transmembrane region" description="Helical" evidence="8">
    <location>
        <begin position="227"/>
        <end position="254"/>
    </location>
</feature>
<comment type="subcellular location">
    <subcellularLocation>
        <location evidence="1">Membrane</location>
        <topology evidence="1">Multi-pass membrane protein</topology>
    </subcellularLocation>
</comment>
<evidence type="ECO:0000256" key="4">
    <source>
        <dbReference type="ARBA" id="ARBA00022692"/>
    </source>
</evidence>
<feature type="compositionally biased region" description="Polar residues" evidence="9">
    <location>
        <begin position="89"/>
        <end position="109"/>
    </location>
</feature>
<evidence type="ECO:0000256" key="8">
    <source>
        <dbReference type="RuleBase" id="RU079119"/>
    </source>
</evidence>
<feature type="domain" description="Palmitoyltransferase DHHC" evidence="10">
    <location>
        <begin position="181"/>
        <end position="315"/>
    </location>
</feature>
<proteinExistence type="inferred from homology"/>
<comment type="domain">
    <text evidence="8">The DHHC domain is required for palmitoyltransferase activity.</text>
</comment>
<feature type="transmembrane region" description="Helical" evidence="8">
    <location>
        <begin position="275"/>
        <end position="300"/>
    </location>
</feature>
<evidence type="ECO:0000256" key="7">
    <source>
        <dbReference type="ARBA" id="ARBA00023315"/>
    </source>
</evidence>
<feature type="region of interest" description="Disordered" evidence="9">
    <location>
        <begin position="627"/>
        <end position="670"/>
    </location>
</feature>
<feature type="compositionally biased region" description="Basic and acidic residues" evidence="9">
    <location>
        <begin position="129"/>
        <end position="138"/>
    </location>
</feature>
<dbReference type="EC" id="2.3.1.225" evidence="8"/>
<feature type="compositionally biased region" description="Basic and acidic residues" evidence="9">
    <location>
        <begin position="639"/>
        <end position="656"/>
    </location>
</feature>
<dbReference type="InterPro" id="IPR001594">
    <property type="entry name" value="Palmitoyltrfase_DHHC"/>
</dbReference>
<feature type="compositionally biased region" description="Polar residues" evidence="9">
    <location>
        <begin position="504"/>
        <end position="515"/>
    </location>
</feature>
<reference evidence="12" key="1">
    <citation type="journal article" date="2023" name="GigaByte">
        <title>Genome assembly of the bearded iris, Iris pallida Lam.</title>
        <authorList>
            <person name="Bruccoleri R.E."/>
            <person name="Oakeley E.J."/>
            <person name="Faust A.M.E."/>
            <person name="Altorfer M."/>
            <person name="Dessus-Babus S."/>
            <person name="Burckhardt D."/>
            <person name="Oertli M."/>
            <person name="Naumann U."/>
            <person name="Petersen F."/>
            <person name="Wong J."/>
        </authorList>
    </citation>
    <scope>NUCLEOTIDE SEQUENCE</scope>
    <source>
        <strain evidence="12">GSM-AAB239-AS_SAM_17_03QT</strain>
    </source>
</reference>
<reference evidence="12" key="2">
    <citation type="submission" date="2023-04" db="EMBL/GenBank/DDBJ databases">
        <authorList>
            <person name="Bruccoleri R.E."/>
            <person name="Oakeley E.J."/>
            <person name="Faust A.-M."/>
            <person name="Dessus-Babus S."/>
            <person name="Altorfer M."/>
            <person name="Burckhardt D."/>
            <person name="Oertli M."/>
            <person name="Naumann U."/>
            <person name="Petersen F."/>
            <person name="Wong J."/>
        </authorList>
    </citation>
    <scope>NUCLEOTIDE SEQUENCE</scope>
    <source>
        <strain evidence="12">GSM-AAB239-AS_SAM_17_03QT</strain>
        <tissue evidence="12">Leaf</tissue>
    </source>
</reference>
<feature type="transmembrane region" description="Helical" evidence="8">
    <location>
        <begin position="12"/>
        <end position="34"/>
    </location>
</feature>
<dbReference type="Proteomes" id="UP001140949">
    <property type="component" value="Unassembled WGS sequence"/>
</dbReference>
<protein>
    <recommendedName>
        <fullName evidence="8">S-acyltransferase</fullName>
        <ecNumber evidence="8">2.3.1.225</ecNumber>
    </recommendedName>
    <alternativeName>
        <fullName evidence="8">Palmitoyltransferase</fullName>
    </alternativeName>
</protein>
<feature type="compositionally biased region" description="Low complexity" evidence="9">
    <location>
        <begin position="110"/>
        <end position="119"/>
    </location>
</feature>
<keyword evidence="13" id="KW-1185">Reference proteome</keyword>
<feature type="region of interest" description="Disordered" evidence="9">
    <location>
        <begin position="445"/>
        <end position="562"/>
    </location>
</feature>
<evidence type="ECO:0000313" key="11">
    <source>
        <dbReference type="EMBL" id="KAJ6792739.1"/>
    </source>
</evidence>
<keyword evidence="7 8" id="KW-0012">Acyltransferase</keyword>
<dbReference type="PROSITE" id="PS50216">
    <property type="entry name" value="DHHC"/>
    <property type="match status" value="1"/>
</dbReference>
<accession>A0AAX6HSQ2</accession>
<dbReference type="GO" id="GO:0006612">
    <property type="term" value="P:protein targeting to membrane"/>
    <property type="evidence" value="ECO:0007669"/>
    <property type="project" value="TreeGrafter"/>
</dbReference>
<feature type="compositionally biased region" description="Polar residues" evidence="9">
    <location>
        <begin position="487"/>
        <end position="496"/>
    </location>
</feature>
<feature type="compositionally biased region" description="Low complexity" evidence="9">
    <location>
        <begin position="447"/>
        <end position="462"/>
    </location>
</feature>
<sequence>MVRRHGWQLPAHTFQVVAITVFFLLVVAFYSFFAPFLGKRIFEYIAIAVYTPAALAVFILYIRCTRINPADPGIMMKFDDEVVDRPNTNSRLQSINLPTSFEGNRTGTQSSPSSTCRSSLDGHSNRKAPSGEDSKIDMPRGPPIKKPSSFCFFGGILCAPFVKEDCRREEVTEQEASGEDALFCTLCNAEVRKFSKHCRSCDKCVDGFDHHCRWLNNCVGRKNYVTFISLMATSLIWLAIEVGVGIAVLVLCFVDKKGTESNIVDKLGNGFSRAPFATVVAICTAVSLLACVPLGELFFFHMILIKKGITTYEYVVAMKAMSEAPPASVDEDGQNVLYSPTNSATTGMSIGSSLGLQYKGVWCTPPRVFVDHQDEVIPHLDPRMIPSTVDPDAAGQAERAFKAKKAVKISAWKLAKLDAGEAVRAAAKARASSSVLRPIDGRQRIPATDAASSDFASSDNASVRSSMSMDYGGTHTGPKIEPKLSPLRNSYPQSLASKEDYETVTPTASSLSSPAHTAAHEPIVNRMPSPAPVHRSLGPAPDRPLVSVPERPQGPRATALPRSSVVWDQEAGRYVSVPTPALSNRAETSRASVMNPRPNPPALAPERLMYTGQSIFFGGPLLNAARDGRRSEAGAASRPEVERDHPTAARGGEGRGDSFPVFVPGGFQRN</sequence>
<evidence type="ECO:0000256" key="5">
    <source>
        <dbReference type="ARBA" id="ARBA00022989"/>
    </source>
</evidence>
<evidence type="ECO:0000256" key="6">
    <source>
        <dbReference type="ARBA" id="ARBA00023136"/>
    </source>
</evidence>
<dbReference type="InterPro" id="IPR039859">
    <property type="entry name" value="PFA4/ZDH16/20/ERF2-like"/>
</dbReference>
<evidence type="ECO:0000256" key="1">
    <source>
        <dbReference type="ARBA" id="ARBA00004141"/>
    </source>
</evidence>
<feature type="transmembrane region" description="Helical" evidence="8">
    <location>
        <begin position="41"/>
        <end position="62"/>
    </location>
</feature>
<evidence type="ECO:0000313" key="13">
    <source>
        <dbReference type="Proteomes" id="UP001140949"/>
    </source>
</evidence>
<dbReference type="PANTHER" id="PTHR22883:SF203">
    <property type="entry name" value="PALMITOYLTRANSFERASE"/>
    <property type="match status" value="1"/>
</dbReference>
<keyword evidence="5 8" id="KW-1133">Transmembrane helix</keyword>
<evidence type="ECO:0000256" key="9">
    <source>
        <dbReference type="SAM" id="MobiDB-lite"/>
    </source>
</evidence>
<evidence type="ECO:0000256" key="3">
    <source>
        <dbReference type="ARBA" id="ARBA00022679"/>
    </source>
</evidence>
<comment type="similarity">
    <text evidence="2 8">Belongs to the DHHC palmitoyltransferase family.</text>
</comment>
<dbReference type="AlphaFoldDB" id="A0AAX6HSQ2"/>
<comment type="caution">
    <text evidence="12">The sequence shown here is derived from an EMBL/GenBank/DDBJ whole genome shotgun (WGS) entry which is preliminary data.</text>
</comment>
<keyword evidence="6 8" id="KW-0472">Membrane</keyword>
<dbReference type="EMBL" id="JANAVB010043418">
    <property type="protein sequence ID" value="KAJ6792739.1"/>
    <property type="molecule type" value="Genomic_DNA"/>
</dbReference>
<feature type="region of interest" description="Disordered" evidence="9">
    <location>
        <begin position="89"/>
        <end position="142"/>
    </location>
</feature>
<organism evidence="12 13">
    <name type="scientific">Iris pallida</name>
    <name type="common">Sweet iris</name>
    <dbReference type="NCBI Taxonomy" id="29817"/>
    <lineage>
        <taxon>Eukaryota</taxon>
        <taxon>Viridiplantae</taxon>
        <taxon>Streptophyta</taxon>
        <taxon>Embryophyta</taxon>
        <taxon>Tracheophyta</taxon>
        <taxon>Spermatophyta</taxon>
        <taxon>Magnoliopsida</taxon>
        <taxon>Liliopsida</taxon>
        <taxon>Asparagales</taxon>
        <taxon>Iridaceae</taxon>
        <taxon>Iridoideae</taxon>
        <taxon>Irideae</taxon>
        <taxon>Iris</taxon>
    </lineage>
</organism>
<keyword evidence="4 8" id="KW-0812">Transmembrane</keyword>
<evidence type="ECO:0000256" key="2">
    <source>
        <dbReference type="ARBA" id="ARBA00008574"/>
    </source>
</evidence>
<dbReference type="PANTHER" id="PTHR22883">
    <property type="entry name" value="ZINC FINGER DHHC DOMAIN CONTAINING PROTEIN"/>
    <property type="match status" value="1"/>
</dbReference>
<dbReference type="Pfam" id="PF01529">
    <property type="entry name" value="DHHC"/>
    <property type="match status" value="1"/>
</dbReference>
<keyword evidence="3 8" id="KW-0808">Transferase</keyword>
<gene>
    <name evidence="11" type="ORF">M6B38_237130</name>
    <name evidence="12" type="ORF">M6B38_295580</name>
</gene>
<dbReference type="GO" id="GO:0005783">
    <property type="term" value="C:endoplasmic reticulum"/>
    <property type="evidence" value="ECO:0007669"/>
    <property type="project" value="TreeGrafter"/>
</dbReference>
<evidence type="ECO:0000259" key="10">
    <source>
        <dbReference type="Pfam" id="PF01529"/>
    </source>
</evidence>
<name>A0AAX6HSQ2_IRIPA</name>
<dbReference type="EMBL" id="JANAVB010007198">
    <property type="protein sequence ID" value="KAJ6843534.1"/>
    <property type="molecule type" value="Genomic_DNA"/>
</dbReference>
<comment type="catalytic activity">
    <reaction evidence="8">
        <text>L-cysteinyl-[protein] + hexadecanoyl-CoA = S-hexadecanoyl-L-cysteinyl-[protein] + CoA</text>
        <dbReference type="Rhea" id="RHEA:36683"/>
        <dbReference type="Rhea" id="RHEA-COMP:10131"/>
        <dbReference type="Rhea" id="RHEA-COMP:11032"/>
        <dbReference type="ChEBI" id="CHEBI:29950"/>
        <dbReference type="ChEBI" id="CHEBI:57287"/>
        <dbReference type="ChEBI" id="CHEBI:57379"/>
        <dbReference type="ChEBI" id="CHEBI:74151"/>
        <dbReference type="EC" id="2.3.1.225"/>
    </reaction>
</comment>